<gene>
    <name evidence="1" type="ORF">SAMN05444352_10925</name>
</gene>
<dbReference type="STRING" id="1215104.GCA_000730585_00127"/>
<evidence type="ECO:0000313" key="1">
    <source>
        <dbReference type="EMBL" id="SNS49628.1"/>
    </source>
</evidence>
<dbReference type="Proteomes" id="UP000198407">
    <property type="component" value="Unassembled WGS sequence"/>
</dbReference>
<sequence length="43" mass="4921">MTLSADLIVTHLDNRDTRLIDSRSGGRESPLFAVLPFMFEREL</sequence>
<dbReference type="RefSeq" id="WP_281177200.1">
    <property type="nucleotide sequence ID" value="NZ_FZOL01000009.1"/>
</dbReference>
<dbReference type="EMBL" id="FZOL01000009">
    <property type="protein sequence ID" value="SNS49628.1"/>
    <property type="molecule type" value="Genomic_DNA"/>
</dbReference>
<reference evidence="2" key="1">
    <citation type="submission" date="2017-06" db="EMBL/GenBank/DDBJ databases">
        <authorList>
            <person name="Varghese N."/>
            <person name="Submissions S."/>
        </authorList>
    </citation>
    <scope>NUCLEOTIDE SEQUENCE [LARGE SCALE GENOMIC DNA]</scope>
    <source>
        <strain evidence="2">DSM 22348</strain>
    </source>
</reference>
<proteinExistence type="predicted"/>
<accession>A0A239EZB5</accession>
<dbReference type="AlphaFoldDB" id="A0A239EZB5"/>
<keyword evidence="2" id="KW-1185">Reference proteome</keyword>
<name>A0A239EZB5_9PSED</name>
<protein>
    <submittedName>
        <fullName evidence="1">Uncharacterized protein</fullName>
    </submittedName>
</protein>
<organism evidence="1 2">
    <name type="scientific">Pseudomonas japonica</name>
    <dbReference type="NCBI Taxonomy" id="256466"/>
    <lineage>
        <taxon>Bacteria</taxon>
        <taxon>Pseudomonadati</taxon>
        <taxon>Pseudomonadota</taxon>
        <taxon>Gammaproteobacteria</taxon>
        <taxon>Pseudomonadales</taxon>
        <taxon>Pseudomonadaceae</taxon>
        <taxon>Pseudomonas</taxon>
    </lineage>
</organism>
<evidence type="ECO:0000313" key="2">
    <source>
        <dbReference type="Proteomes" id="UP000198407"/>
    </source>
</evidence>